<evidence type="ECO:0000256" key="1">
    <source>
        <dbReference type="SAM" id="MobiDB-lite"/>
    </source>
</evidence>
<evidence type="ECO:0000313" key="3">
    <source>
        <dbReference type="Proteomes" id="UP000649617"/>
    </source>
</evidence>
<dbReference type="AlphaFoldDB" id="A0A812M319"/>
<organism evidence="2 3">
    <name type="scientific">Symbiodinium pilosum</name>
    <name type="common">Dinoflagellate</name>
    <dbReference type="NCBI Taxonomy" id="2952"/>
    <lineage>
        <taxon>Eukaryota</taxon>
        <taxon>Sar</taxon>
        <taxon>Alveolata</taxon>
        <taxon>Dinophyceae</taxon>
        <taxon>Suessiales</taxon>
        <taxon>Symbiodiniaceae</taxon>
        <taxon>Symbiodinium</taxon>
    </lineage>
</organism>
<accession>A0A812M319</accession>
<protein>
    <submittedName>
        <fullName evidence="2">Uncharacterized protein</fullName>
    </submittedName>
</protein>
<sequence length="70" mass="7415">EVISRPFDSGEADSEGPHPSADSVAAPAPSVDDPMEVDAPPEPTAEESLDEEVVLESGMVPDYDLPDYDE</sequence>
<dbReference type="Proteomes" id="UP000649617">
    <property type="component" value="Unassembled WGS sequence"/>
</dbReference>
<proteinExistence type="predicted"/>
<dbReference type="EMBL" id="CAJNIZ010007374">
    <property type="protein sequence ID" value="CAE7257458.1"/>
    <property type="molecule type" value="Genomic_DNA"/>
</dbReference>
<reference evidence="2" key="1">
    <citation type="submission" date="2021-02" db="EMBL/GenBank/DDBJ databases">
        <authorList>
            <person name="Dougan E. K."/>
            <person name="Rhodes N."/>
            <person name="Thang M."/>
            <person name="Chan C."/>
        </authorList>
    </citation>
    <scope>NUCLEOTIDE SEQUENCE</scope>
</reference>
<evidence type="ECO:0000313" key="2">
    <source>
        <dbReference type="EMBL" id="CAE7257458.1"/>
    </source>
</evidence>
<feature type="non-terminal residue" evidence="2">
    <location>
        <position position="1"/>
    </location>
</feature>
<feature type="compositionally biased region" description="Acidic residues" evidence="1">
    <location>
        <begin position="44"/>
        <end position="54"/>
    </location>
</feature>
<feature type="region of interest" description="Disordered" evidence="1">
    <location>
        <begin position="1"/>
        <end position="70"/>
    </location>
</feature>
<comment type="caution">
    <text evidence="2">The sequence shown here is derived from an EMBL/GenBank/DDBJ whole genome shotgun (WGS) entry which is preliminary data.</text>
</comment>
<feature type="compositionally biased region" description="Low complexity" evidence="1">
    <location>
        <begin position="19"/>
        <end position="32"/>
    </location>
</feature>
<name>A0A812M319_SYMPI</name>
<gene>
    <name evidence="2" type="ORF">SPIL2461_LOCUS5277</name>
</gene>
<keyword evidence="3" id="KW-1185">Reference proteome</keyword>